<dbReference type="SMART" id="SM00342">
    <property type="entry name" value="HTH_ARAC"/>
    <property type="match status" value="1"/>
</dbReference>
<dbReference type="PANTHER" id="PTHR46796">
    <property type="entry name" value="HTH-TYPE TRANSCRIPTIONAL ACTIVATOR RHAS-RELATED"/>
    <property type="match status" value="1"/>
</dbReference>
<dbReference type="InterPro" id="IPR009057">
    <property type="entry name" value="Homeodomain-like_sf"/>
</dbReference>
<dbReference type="EMBL" id="CP002994">
    <property type="protein sequence ID" value="AEM82869.1"/>
    <property type="molecule type" value="Genomic_DNA"/>
</dbReference>
<feature type="domain" description="HTH araC/xylS-type" evidence="5">
    <location>
        <begin position="250"/>
        <end position="350"/>
    </location>
</feature>
<dbReference type="RefSeq" id="WP_014056368.1">
    <property type="nucleotide sequence ID" value="NC_015957.1"/>
</dbReference>
<dbReference type="InterPro" id="IPR050204">
    <property type="entry name" value="AraC_XylS_family_regulators"/>
</dbReference>
<dbReference type="HOGENOM" id="CLU_000445_81_0_11"/>
<dbReference type="GO" id="GO:0043565">
    <property type="term" value="F:sequence-specific DNA binding"/>
    <property type="evidence" value="ECO:0007669"/>
    <property type="project" value="InterPro"/>
</dbReference>
<feature type="compositionally biased region" description="Low complexity" evidence="4">
    <location>
        <begin position="19"/>
        <end position="30"/>
    </location>
</feature>
<dbReference type="Pfam" id="PF12852">
    <property type="entry name" value="Cupin_6"/>
    <property type="match status" value="1"/>
</dbReference>
<evidence type="ECO:0000259" key="5">
    <source>
        <dbReference type="PROSITE" id="PS01124"/>
    </source>
</evidence>
<organism evidence="6 7">
    <name type="scientific">Streptomyces violaceusniger (strain Tu 4113)</name>
    <dbReference type="NCBI Taxonomy" id="653045"/>
    <lineage>
        <taxon>Bacteria</taxon>
        <taxon>Bacillati</taxon>
        <taxon>Actinomycetota</taxon>
        <taxon>Actinomycetes</taxon>
        <taxon>Kitasatosporales</taxon>
        <taxon>Streptomycetaceae</taxon>
        <taxon>Streptomyces</taxon>
        <taxon>Streptomyces violaceusniger group</taxon>
    </lineage>
</organism>
<dbReference type="PANTHER" id="PTHR46796:SF7">
    <property type="entry name" value="ARAC FAMILY TRANSCRIPTIONAL REGULATOR"/>
    <property type="match status" value="1"/>
</dbReference>
<dbReference type="Gene3D" id="1.10.10.60">
    <property type="entry name" value="Homeodomain-like"/>
    <property type="match status" value="2"/>
</dbReference>
<reference evidence="6" key="1">
    <citation type="submission" date="2011-08" db="EMBL/GenBank/DDBJ databases">
        <title>Complete sequence of chromosome of Streptomyces violaceusniger Tu 4113.</title>
        <authorList>
            <consortium name="US DOE Joint Genome Institute"/>
            <person name="Lucas S."/>
            <person name="Han J."/>
            <person name="Lapidus A."/>
            <person name="Cheng J.-F."/>
            <person name="Goodwin L."/>
            <person name="Pitluck S."/>
            <person name="Peters L."/>
            <person name="Ivanova N."/>
            <person name="Daligault H."/>
            <person name="Detter J.C."/>
            <person name="Han C."/>
            <person name="Tapia R."/>
            <person name="Land M."/>
            <person name="Hauser L."/>
            <person name="Kyrpides N."/>
            <person name="Ivanova N."/>
            <person name="Pagani I."/>
            <person name="Hagen A."/>
            <person name="Katz L."/>
            <person name="Fiedler H.-P."/>
            <person name="Keasling J."/>
            <person name="Fortman J."/>
            <person name="Woyke T."/>
        </authorList>
    </citation>
    <scope>NUCLEOTIDE SEQUENCE [LARGE SCALE GENOMIC DNA]</scope>
    <source>
        <strain evidence="6">Tu 4113</strain>
    </source>
</reference>
<dbReference type="eggNOG" id="COG2207">
    <property type="taxonomic scope" value="Bacteria"/>
</dbReference>
<accession>G2NYX5</accession>
<sequence length="360" mass="38213">MTERLQYLTESPGAGTPGGAPADGAPADGAAAGGGPAGQFALSSDLISELLTSMRLRGVRYRRVHAGPRFGLNFDAKPGRAYFHFLAVGSAVLRTEDGSVHELSAGNAVFLPHGESHQLLSGPDIPVRGIDSFDAVPLSNAVCDVDACPSTNPNPSAIFFNGYMDFDLGGMQGLSRLMPDVMLVDAEGKRYPGLMPILTSMRREVCAGRVGFAGILARLAEVAAAMIVRGWVECGCDNTSGLVAALRDPRLACAILALHRQPGHHWTVAELAAECNVSRSVFADRFHTTIGMPPLRYATELRMLLAGQWLAQDTVPIQSVAQRLGYTSQAAFSRAFKRVTGRPPGASRDTPRSRAAEEVG</sequence>
<keyword evidence="1" id="KW-0805">Transcription regulation</keyword>
<keyword evidence="7" id="KW-1185">Reference proteome</keyword>
<dbReference type="GO" id="GO:0003700">
    <property type="term" value="F:DNA-binding transcription factor activity"/>
    <property type="evidence" value="ECO:0007669"/>
    <property type="project" value="InterPro"/>
</dbReference>
<evidence type="ECO:0000256" key="2">
    <source>
        <dbReference type="ARBA" id="ARBA00023125"/>
    </source>
</evidence>
<feature type="region of interest" description="Disordered" evidence="4">
    <location>
        <begin position="339"/>
        <end position="360"/>
    </location>
</feature>
<evidence type="ECO:0000256" key="1">
    <source>
        <dbReference type="ARBA" id="ARBA00023015"/>
    </source>
</evidence>
<dbReference type="InterPro" id="IPR018060">
    <property type="entry name" value="HTH_AraC"/>
</dbReference>
<dbReference type="Pfam" id="PF12833">
    <property type="entry name" value="HTH_18"/>
    <property type="match status" value="1"/>
</dbReference>
<feature type="compositionally biased region" description="Basic and acidic residues" evidence="4">
    <location>
        <begin position="349"/>
        <end position="360"/>
    </location>
</feature>
<protein>
    <submittedName>
        <fullName evidence="6">Transcriptional regulator, AraC family</fullName>
    </submittedName>
</protein>
<dbReference type="KEGG" id="svl:Strvi_3178"/>
<gene>
    <name evidence="6" type="ORF">Strvi_3178</name>
</gene>
<dbReference type="PROSITE" id="PS01124">
    <property type="entry name" value="HTH_ARAC_FAMILY_2"/>
    <property type="match status" value="1"/>
</dbReference>
<dbReference type="SUPFAM" id="SSF46689">
    <property type="entry name" value="Homeodomain-like"/>
    <property type="match status" value="2"/>
</dbReference>
<proteinExistence type="predicted"/>
<name>G2NYX5_STRV4</name>
<dbReference type="InterPro" id="IPR032783">
    <property type="entry name" value="AraC_lig"/>
</dbReference>
<keyword evidence="3" id="KW-0804">Transcription</keyword>
<evidence type="ECO:0000313" key="7">
    <source>
        <dbReference type="Proteomes" id="UP000008703"/>
    </source>
</evidence>
<dbReference type="Proteomes" id="UP000008703">
    <property type="component" value="Chromosome"/>
</dbReference>
<keyword evidence="2" id="KW-0238">DNA-binding</keyword>
<evidence type="ECO:0000256" key="4">
    <source>
        <dbReference type="SAM" id="MobiDB-lite"/>
    </source>
</evidence>
<feature type="region of interest" description="Disordered" evidence="4">
    <location>
        <begin position="1"/>
        <end position="34"/>
    </location>
</feature>
<evidence type="ECO:0000313" key="6">
    <source>
        <dbReference type="EMBL" id="AEM82869.1"/>
    </source>
</evidence>
<evidence type="ECO:0000256" key="3">
    <source>
        <dbReference type="ARBA" id="ARBA00023163"/>
    </source>
</evidence>
<dbReference type="AlphaFoldDB" id="G2NYX5"/>